<dbReference type="EMBL" id="BMXI01000022">
    <property type="protein sequence ID" value="GHC66883.1"/>
    <property type="molecule type" value="Genomic_DNA"/>
</dbReference>
<feature type="region of interest" description="Disordered" evidence="3">
    <location>
        <begin position="99"/>
        <end position="122"/>
    </location>
</feature>
<comment type="caution">
    <text evidence="5">The sequence shown here is derived from an EMBL/GenBank/DDBJ whole genome shotgun (WGS) entry which is preliminary data.</text>
</comment>
<dbReference type="RefSeq" id="WP_189574099.1">
    <property type="nucleotide sequence ID" value="NZ_BMXI01000022.1"/>
</dbReference>
<evidence type="ECO:0000256" key="2">
    <source>
        <dbReference type="ARBA" id="ARBA00022801"/>
    </source>
</evidence>
<evidence type="ECO:0000256" key="1">
    <source>
        <dbReference type="ARBA" id="ARBA00008668"/>
    </source>
</evidence>
<feature type="domain" description="SGNH hydrolase-type esterase" evidence="4">
    <location>
        <begin position="24"/>
        <end position="207"/>
    </location>
</feature>
<proteinExistence type="inferred from homology"/>
<dbReference type="InterPro" id="IPR036514">
    <property type="entry name" value="SGNH_hydro_sf"/>
</dbReference>
<evidence type="ECO:0000313" key="6">
    <source>
        <dbReference type="Proteomes" id="UP000644507"/>
    </source>
</evidence>
<dbReference type="Proteomes" id="UP000644507">
    <property type="component" value="Unassembled WGS sequence"/>
</dbReference>
<accession>A0A918TX23</accession>
<dbReference type="SUPFAM" id="SSF52266">
    <property type="entry name" value="SGNH hydrolase"/>
    <property type="match status" value="1"/>
</dbReference>
<keyword evidence="6" id="KW-1185">Reference proteome</keyword>
<keyword evidence="2" id="KW-0378">Hydrolase</keyword>
<dbReference type="InterPro" id="IPR013830">
    <property type="entry name" value="SGNH_hydro"/>
</dbReference>
<evidence type="ECO:0000256" key="3">
    <source>
        <dbReference type="SAM" id="MobiDB-lite"/>
    </source>
</evidence>
<comment type="similarity">
    <text evidence="1">Belongs to the 'GDSL' lipolytic enzyme family.</text>
</comment>
<dbReference type="PANTHER" id="PTHR43695:SF1">
    <property type="entry name" value="RHAMNOGALACTURONAN ACETYLESTERASE"/>
    <property type="match status" value="1"/>
</dbReference>
<dbReference type="PANTHER" id="PTHR43695">
    <property type="entry name" value="PUTATIVE (AFU_ORTHOLOGUE AFUA_2G17250)-RELATED"/>
    <property type="match status" value="1"/>
</dbReference>
<sequence>MYIRLLLFLALTFSLSGQPTLWIIGDSTVRNNTRGQQGWGDPLAEQFDSDQMTVTNRALGGRSSRTFLTEGRWEEVLTKLKKGDFVLIQFGHNDGGKMFSGNRPRASIKGNGDESTSGVVEETGKEEAVHSYGWYLRKYCQESINRGATPIVCSPIPRNIRGADGKFHPDETAYAKWAKEAAQATGASFIPLNALLCQAFNQMEKDEVDKIFCETDHTHTSSRGATFNARVVADAIRQLPNSSLARSLKSPAHAGK</sequence>
<protein>
    <recommendedName>
        <fullName evidence="4">SGNH hydrolase-type esterase domain-containing protein</fullName>
    </recommendedName>
</protein>
<gene>
    <name evidence="5" type="ORF">GCM10007100_38550</name>
</gene>
<dbReference type="CDD" id="cd01821">
    <property type="entry name" value="Rhamnogalacturan_acetylesterase_like"/>
    <property type="match status" value="1"/>
</dbReference>
<evidence type="ECO:0000313" key="5">
    <source>
        <dbReference type="EMBL" id="GHC66883.1"/>
    </source>
</evidence>
<evidence type="ECO:0000259" key="4">
    <source>
        <dbReference type="Pfam" id="PF13472"/>
    </source>
</evidence>
<reference evidence="5" key="2">
    <citation type="submission" date="2020-09" db="EMBL/GenBank/DDBJ databases">
        <authorList>
            <person name="Sun Q."/>
            <person name="Kim S."/>
        </authorList>
    </citation>
    <scope>NUCLEOTIDE SEQUENCE</scope>
    <source>
        <strain evidence="5">KCTC 12988</strain>
    </source>
</reference>
<dbReference type="Gene3D" id="3.40.50.1110">
    <property type="entry name" value="SGNH hydrolase"/>
    <property type="match status" value="1"/>
</dbReference>
<organism evidence="5 6">
    <name type="scientific">Roseibacillus persicicus</name>
    <dbReference type="NCBI Taxonomy" id="454148"/>
    <lineage>
        <taxon>Bacteria</taxon>
        <taxon>Pseudomonadati</taxon>
        <taxon>Verrucomicrobiota</taxon>
        <taxon>Verrucomicrobiia</taxon>
        <taxon>Verrucomicrobiales</taxon>
        <taxon>Verrucomicrobiaceae</taxon>
        <taxon>Roseibacillus</taxon>
    </lineage>
</organism>
<reference evidence="5" key="1">
    <citation type="journal article" date="2014" name="Int. J. Syst. Evol. Microbiol.">
        <title>Complete genome sequence of Corynebacterium casei LMG S-19264T (=DSM 44701T), isolated from a smear-ripened cheese.</title>
        <authorList>
            <consortium name="US DOE Joint Genome Institute (JGI-PGF)"/>
            <person name="Walter F."/>
            <person name="Albersmeier A."/>
            <person name="Kalinowski J."/>
            <person name="Ruckert C."/>
        </authorList>
    </citation>
    <scope>NUCLEOTIDE SEQUENCE</scope>
    <source>
        <strain evidence="5">KCTC 12988</strain>
    </source>
</reference>
<dbReference type="GO" id="GO:0016788">
    <property type="term" value="F:hydrolase activity, acting on ester bonds"/>
    <property type="evidence" value="ECO:0007669"/>
    <property type="project" value="UniProtKB-ARBA"/>
</dbReference>
<dbReference type="Pfam" id="PF13472">
    <property type="entry name" value="Lipase_GDSL_2"/>
    <property type="match status" value="1"/>
</dbReference>
<dbReference type="InterPro" id="IPR037459">
    <property type="entry name" value="RhgT-like"/>
</dbReference>
<name>A0A918TX23_9BACT</name>
<dbReference type="AlphaFoldDB" id="A0A918TX23"/>